<dbReference type="GO" id="GO:0016020">
    <property type="term" value="C:membrane"/>
    <property type="evidence" value="ECO:0007669"/>
    <property type="project" value="UniProtKB-SubCell"/>
</dbReference>
<feature type="transmembrane region" description="Helical" evidence="5">
    <location>
        <begin position="80"/>
        <end position="99"/>
    </location>
</feature>
<comment type="subcellular location">
    <subcellularLocation>
        <location evidence="1">Membrane</location>
    </subcellularLocation>
</comment>
<evidence type="ECO:0000256" key="4">
    <source>
        <dbReference type="ARBA" id="ARBA00023136"/>
    </source>
</evidence>
<keyword evidence="3 5" id="KW-1133">Transmembrane helix</keyword>
<feature type="transmembrane region" description="Helical" evidence="5">
    <location>
        <begin position="6"/>
        <end position="24"/>
    </location>
</feature>
<evidence type="ECO:0000313" key="7">
    <source>
        <dbReference type="Proteomes" id="UP000186406"/>
    </source>
</evidence>
<feature type="transmembrane region" description="Helical" evidence="5">
    <location>
        <begin position="50"/>
        <end position="68"/>
    </location>
</feature>
<accession>A0A1M7ZBW9</accession>
<dbReference type="Gene3D" id="1.20.120.550">
    <property type="entry name" value="Membrane associated eicosanoid/glutathione metabolism-like domain"/>
    <property type="match status" value="1"/>
</dbReference>
<dbReference type="EMBL" id="FRXO01000002">
    <property type="protein sequence ID" value="SHO62384.1"/>
    <property type="molecule type" value="Genomic_DNA"/>
</dbReference>
<dbReference type="RefSeq" id="WP_073626228.1">
    <property type="nucleotide sequence ID" value="NZ_FRXO01000002.1"/>
</dbReference>
<evidence type="ECO:0000256" key="1">
    <source>
        <dbReference type="ARBA" id="ARBA00004370"/>
    </source>
</evidence>
<dbReference type="STRING" id="1123029.SAMN02745172_00989"/>
<dbReference type="AlphaFoldDB" id="A0A1M7ZBW9"/>
<evidence type="ECO:0000256" key="3">
    <source>
        <dbReference type="ARBA" id="ARBA00022989"/>
    </source>
</evidence>
<dbReference type="InterPro" id="IPR023352">
    <property type="entry name" value="MAPEG-like_dom_sf"/>
</dbReference>
<dbReference type="PANTHER" id="PTHR35371">
    <property type="entry name" value="INNER MEMBRANE PROTEIN"/>
    <property type="match status" value="1"/>
</dbReference>
<protein>
    <submittedName>
        <fullName evidence="6">Uncharacterized conserved protein, MAPEG superfamily</fullName>
    </submittedName>
</protein>
<gene>
    <name evidence="6" type="ORF">SAMN02745172_00989</name>
</gene>
<proteinExistence type="predicted"/>
<dbReference type="OrthoDB" id="513661at2"/>
<dbReference type="InterPro" id="IPR001129">
    <property type="entry name" value="Membr-assoc_MAPEG"/>
</dbReference>
<keyword evidence="4 5" id="KW-0472">Membrane</keyword>
<keyword evidence="2 5" id="KW-0812">Transmembrane</keyword>
<organism evidence="6 7">
    <name type="scientific">Pseudoxanthobacter soli DSM 19599</name>
    <dbReference type="NCBI Taxonomy" id="1123029"/>
    <lineage>
        <taxon>Bacteria</taxon>
        <taxon>Pseudomonadati</taxon>
        <taxon>Pseudomonadota</taxon>
        <taxon>Alphaproteobacteria</taxon>
        <taxon>Hyphomicrobiales</taxon>
        <taxon>Segnochrobactraceae</taxon>
        <taxon>Pseudoxanthobacter</taxon>
    </lineage>
</organism>
<feature type="transmembrane region" description="Helical" evidence="5">
    <location>
        <begin position="106"/>
        <end position="124"/>
    </location>
</feature>
<dbReference type="Proteomes" id="UP000186406">
    <property type="component" value="Unassembled WGS sequence"/>
</dbReference>
<dbReference type="PANTHER" id="PTHR35371:SF1">
    <property type="entry name" value="BLR7753 PROTEIN"/>
    <property type="match status" value="1"/>
</dbReference>
<keyword evidence="7" id="KW-1185">Reference proteome</keyword>
<dbReference type="SUPFAM" id="SSF161084">
    <property type="entry name" value="MAPEG domain-like"/>
    <property type="match status" value="1"/>
</dbReference>
<evidence type="ECO:0000256" key="5">
    <source>
        <dbReference type="SAM" id="Phobius"/>
    </source>
</evidence>
<name>A0A1M7ZBW9_9HYPH</name>
<dbReference type="Pfam" id="PF01124">
    <property type="entry name" value="MAPEG"/>
    <property type="match status" value="1"/>
</dbReference>
<reference evidence="6 7" key="1">
    <citation type="submission" date="2016-12" db="EMBL/GenBank/DDBJ databases">
        <authorList>
            <person name="Song W.-J."/>
            <person name="Kurnit D.M."/>
        </authorList>
    </citation>
    <scope>NUCLEOTIDE SEQUENCE [LARGE SCALE GENOMIC DNA]</scope>
    <source>
        <strain evidence="6 7">DSM 19599</strain>
    </source>
</reference>
<evidence type="ECO:0000313" key="6">
    <source>
        <dbReference type="EMBL" id="SHO62384.1"/>
    </source>
</evidence>
<evidence type="ECO:0000256" key="2">
    <source>
        <dbReference type="ARBA" id="ARBA00022692"/>
    </source>
</evidence>
<sequence length="125" mass="13411">MTIADWTIAAAVFLTYIVMLPAKLDPSFDNRDPRACHAAQKGLRRRAYSAHLNGFEALVFFIPAVLLAEFRGAPQGFVDAAALVFVVARAAYGACYLANLGAARSVAWAVGFLSACAIFVSPLWS</sequence>